<feature type="compositionally biased region" description="Low complexity" evidence="7">
    <location>
        <begin position="338"/>
        <end position="355"/>
    </location>
</feature>
<reference evidence="11 12" key="1">
    <citation type="journal article" date="2018" name="Genome Res.">
        <title>The genomic architecture and molecular evolution of ant odorant receptors.</title>
        <authorList>
            <person name="McKenzie S.K."/>
            <person name="Kronauer D.J.C."/>
        </authorList>
    </citation>
    <scope>NUCLEOTIDE SEQUENCE [LARGE SCALE GENOMIC DNA]</scope>
    <source>
        <strain evidence="11">Clonal line C1</strain>
    </source>
</reference>
<dbReference type="SUPFAM" id="SSF54928">
    <property type="entry name" value="RNA-binding domain, RBD"/>
    <property type="match status" value="1"/>
</dbReference>
<evidence type="ECO:0000313" key="12">
    <source>
        <dbReference type="Proteomes" id="UP000279307"/>
    </source>
</evidence>
<feature type="compositionally biased region" description="Polar residues" evidence="7">
    <location>
        <begin position="442"/>
        <end position="456"/>
    </location>
</feature>
<protein>
    <recommendedName>
        <fullName evidence="13">Tudor domain-containing protein 1</fullName>
    </recommendedName>
</protein>
<dbReference type="Pfam" id="PF01753">
    <property type="entry name" value="zf-MYND"/>
    <property type="match status" value="1"/>
</dbReference>
<dbReference type="PANTHER" id="PTHR22948:SF76">
    <property type="entry name" value="FI20010P1-RELATED"/>
    <property type="match status" value="1"/>
</dbReference>
<evidence type="ECO:0000256" key="7">
    <source>
        <dbReference type="SAM" id="MobiDB-lite"/>
    </source>
</evidence>
<feature type="compositionally biased region" description="Polar residues" evidence="7">
    <location>
        <begin position="388"/>
        <end position="413"/>
    </location>
</feature>
<feature type="compositionally biased region" description="Basic and acidic residues" evidence="7">
    <location>
        <begin position="457"/>
        <end position="491"/>
    </location>
</feature>
<evidence type="ECO:0008006" key="13">
    <source>
        <dbReference type="Google" id="ProtNLM"/>
    </source>
</evidence>
<evidence type="ECO:0000256" key="3">
    <source>
        <dbReference type="ARBA" id="ARBA00022833"/>
    </source>
</evidence>
<dbReference type="PROSITE" id="PS50304">
    <property type="entry name" value="TUDOR"/>
    <property type="match status" value="2"/>
</dbReference>
<dbReference type="Gene3D" id="2.30.30.140">
    <property type="match status" value="3"/>
</dbReference>
<dbReference type="Pfam" id="PF00567">
    <property type="entry name" value="TUDOR"/>
    <property type="match status" value="2"/>
</dbReference>
<evidence type="ECO:0000256" key="2">
    <source>
        <dbReference type="ARBA" id="ARBA00022771"/>
    </source>
</evidence>
<dbReference type="InterPro" id="IPR050621">
    <property type="entry name" value="Tudor_domain_containing"/>
</dbReference>
<dbReference type="GO" id="GO:0008270">
    <property type="term" value="F:zinc ion binding"/>
    <property type="evidence" value="ECO:0007669"/>
    <property type="project" value="UniProtKB-KW"/>
</dbReference>
<dbReference type="EMBL" id="QOIP01000009">
    <property type="protein sequence ID" value="RLU18484.1"/>
    <property type="molecule type" value="Genomic_DNA"/>
</dbReference>
<accession>A0A3L8DDL8</accession>
<keyword evidence="3" id="KW-0862">Zinc</keyword>
<dbReference type="InterPro" id="IPR035979">
    <property type="entry name" value="RBD_domain_sf"/>
</dbReference>
<evidence type="ECO:0000256" key="1">
    <source>
        <dbReference type="ARBA" id="ARBA00022723"/>
    </source>
</evidence>
<comment type="caution">
    <text evidence="11">The sequence shown here is derived from an EMBL/GenBank/DDBJ whole genome shotgun (WGS) entry which is preliminary data.</text>
</comment>
<feature type="domain" description="Tudor" evidence="9">
    <location>
        <begin position="961"/>
        <end position="1018"/>
    </location>
</feature>
<feature type="domain" description="MYND-type" evidence="10">
    <location>
        <begin position="252"/>
        <end position="287"/>
    </location>
</feature>
<dbReference type="PROSITE" id="PS50865">
    <property type="entry name" value="ZF_MYND_2"/>
    <property type="match status" value="1"/>
</dbReference>
<feature type="region of interest" description="Disordered" evidence="7">
    <location>
        <begin position="305"/>
        <end position="503"/>
    </location>
</feature>
<evidence type="ECO:0000259" key="9">
    <source>
        <dbReference type="PROSITE" id="PS50304"/>
    </source>
</evidence>
<dbReference type="PROSITE" id="PS50102">
    <property type="entry name" value="RRM"/>
    <property type="match status" value="1"/>
</dbReference>
<dbReference type="InterPro" id="IPR012677">
    <property type="entry name" value="Nucleotide-bd_a/b_plait_sf"/>
</dbReference>
<feature type="region of interest" description="Disordered" evidence="7">
    <location>
        <begin position="671"/>
        <end position="694"/>
    </location>
</feature>
<dbReference type="SUPFAM" id="SSF144232">
    <property type="entry name" value="HIT/MYND zinc finger-like"/>
    <property type="match status" value="1"/>
</dbReference>
<dbReference type="PANTHER" id="PTHR22948">
    <property type="entry name" value="TUDOR DOMAIN CONTAINING PROTEIN"/>
    <property type="match status" value="1"/>
</dbReference>
<evidence type="ECO:0000256" key="6">
    <source>
        <dbReference type="PROSITE-ProRule" id="PRU00176"/>
    </source>
</evidence>
<dbReference type="Pfam" id="PF00076">
    <property type="entry name" value="RRM_1"/>
    <property type="match status" value="1"/>
</dbReference>
<keyword evidence="1" id="KW-0479">Metal-binding</keyword>
<feature type="domain" description="RRM" evidence="8">
    <location>
        <begin position="22"/>
        <end position="92"/>
    </location>
</feature>
<dbReference type="Gene3D" id="6.10.140.2220">
    <property type="match status" value="1"/>
</dbReference>
<evidence type="ECO:0000259" key="10">
    <source>
        <dbReference type="PROSITE" id="PS50865"/>
    </source>
</evidence>
<dbReference type="CDD" id="cd20379">
    <property type="entry name" value="Tudor_dTUD-like"/>
    <property type="match status" value="1"/>
</dbReference>
<dbReference type="SMART" id="SM00333">
    <property type="entry name" value="TUDOR"/>
    <property type="match status" value="3"/>
</dbReference>
<dbReference type="InterPro" id="IPR000504">
    <property type="entry name" value="RRM_dom"/>
</dbReference>
<dbReference type="InterPro" id="IPR002893">
    <property type="entry name" value="Znf_MYND"/>
</dbReference>
<evidence type="ECO:0000313" key="11">
    <source>
        <dbReference type="EMBL" id="RLU18484.1"/>
    </source>
</evidence>
<evidence type="ECO:0000256" key="4">
    <source>
        <dbReference type="ARBA" id="ARBA00022884"/>
    </source>
</evidence>
<dbReference type="OrthoDB" id="10023235at2759"/>
<gene>
    <name evidence="11" type="ORF">DMN91_008841</name>
</gene>
<feature type="compositionally biased region" description="Basic and acidic residues" evidence="7">
    <location>
        <begin position="305"/>
        <end position="317"/>
    </location>
</feature>
<dbReference type="GO" id="GO:0003723">
    <property type="term" value="F:RNA binding"/>
    <property type="evidence" value="ECO:0007669"/>
    <property type="project" value="UniProtKB-UniRule"/>
</dbReference>
<dbReference type="SMART" id="SM00360">
    <property type="entry name" value="RRM"/>
    <property type="match status" value="1"/>
</dbReference>
<dbReference type="Gene3D" id="3.30.70.330">
    <property type="match status" value="1"/>
</dbReference>
<name>A0A3L8DDL8_OOCBI</name>
<keyword evidence="2 5" id="KW-0863">Zinc-finger</keyword>
<dbReference type="Proteomes" id="UP000279307">
    <property type="component" value="Chromosome 9"/>
</dbReference>
<dbReference type="SUPFAM" id="SSF63748">
    <property type="entry name" value="Tudor/PWWP/MBT"/>
    <property type="match status" value="3"/>
</dbReference>
<evidence type="ECO:0000259" key="8">
    <source>
        <dbReference type="PROSITE" id="PS50102"/>
    </source>
</evidence>
<evidence type="ECO:0000256" key="5">
    <source>
        <dbReference type="PROSITE-ProRule" id="PRU00134"/>
    </source>
</evidence>
<organism evidence="11 12">
    <name type="scientific">Ooceraea biroi</name>
    <name type="common">Clonal raider ant</name>
    <name type="synonym">Cerapachys biroi</name>
    <dbReference type="NCBI Taxonomy" id="2015173"/>
    <lineage>
        <taxon>Eukaryota</taxon>
        <taxon>Metazoa</taxon>
        <taxon>Ecdysozoa</taxon>
        <taxon>Arthropoda</taxon>
        <taxon>Hexapoda</taxon>
        <taxon>Insecta</taxon>
        <taxon>Pterygota</taxon>
        <taxon>Neoptera</taxon>
        <taxon>Endopterygota</taxon>
        <taxon>Hymenoptera</taxon>
        <taxon>Apocrita</taxon>
        <taxon>Aculeata</taxon>
        <taxon>Formicoidea</taxon>
        <taxon>Formicidae</taxon>
        <taxon>Dorylinae</taxon>
        <taxon>Ooceraea</taxon>
    </lineage>
</organism>
<feature type="compositionally biased region" description="Basic and acidic residues" evidence="7">
    <location>
        <begin position="372"/>
        <end position="385"/>
    </location>
</feature>
<feature type="compositionally biased region" description="Polar residues" evidence="7">
    <location>
        <begin position="420"/>
        <end position="435"/>
    </location>
</feature>
<proteinExistence type="predicted"/>
<sequence length="1293" mass="145266">MDMANDTDAVNMPVVDRMDVEYKIYVNNLPPELNENAIGEVFGQYGRVTGLFHPPNATWAYITYGSFREAECSIRELNNKKPLYLRVTLAKERSSSREQPCKSQPLPQPRAQKSVTLEDIMSAMQDVAEAANVNIKPNPMLKLNHTLSAIQKDRASKLEDARAPHLEGYNISENEEPFVNTSRLWSRGLMTNVLDKKRRVSFGRGYTGYEVPENDPRIEEYIKKVHDQRYAVCAVGLYEHLDDKLGSKIKRCLVCSVKTMKHCEKCDTHYCSRACQVKDWPRHQLECERVPALVEEAVDLSSLAIKDEGKKREDQTKEPSANSAQLRRPRTAPMHTESSTNSTNVSASKNSASVNDYTDNAANQRGLPSARYESDAKDAQVKRATDQPAMNTKDISPNPNRSQAFDQINTNTDQSRRNAKSWTPTSANSAYQANRNHVGDVNKSSSPNERFNSGSNMKDRQTYADKRPPYERHEPQNARKPAAHSDRDSNRRSNNVCSNGEVPSDDLAFQKDTYLSKAKFAEVEIVVPLGNGEYWVCRTEDTDARITLMTTLQDVAEQSRNVQPIVGNIYGVLYETIWHRAMVTALNPVRIHFIDFGNEEPLEKGAAIRDIQELSKPARFARKIRLTQSASDRCRKLEYGDKISVRMMSMNPDKTITVEVQGESQAECATKSAPSLSTNVQQKEGGPGAAGQDSAAQPVNVLRVLDNLLSERVLPELEFVGLLQICGPVQSNVYCATLCPYMFTDKLEMILQDLQVECVAMESEFADYKPQLDDCVCGKTKEGWYRGYVPAGSMTPTDLRIISIDEARVVPVEKIMPCPAKFLDICSFGVTCEVTQSTRQLEVGKTYQFTTIIKEHNRAEESLKIDITEVKEDSKDSKGDELVTAVVKPWKPTEAKAQAKSQIPALSELKNGSKICLTNYRNHYFMFGRSLDKEDNEYFHRIMQRVAQAARTAPYLSDSQNIEKSQMVIAPFDDGNCYRAMVTAVQDDKAKIIYVDFGNISEIGVKELQVLPDNLRMERSCAAKIYLKNVPRDVPITKDVDAYLRHLLAEEVSLTCTHDGAPLKDGINLTMPSGESVNDKINQLLQPNWKQEDYDDKTCYMLGDMQIANLGNVGDTVDALVLLIQEDERKYLMLAPIDIDLVTHITEVMPPQMKEFCESTEYYIPRACELCLALYEGAWYRAACLVPEVKKGLAQIFFIDYGNTDPVEHKNIRMMPKDFVEPAAMANMCTIVNLAPTNPDGNYSPAVQQALAELTPMESTVRIKIVDFPESGDYKVELPDIRAALIKQGLVSS</sequence>
<dbReference type="InterPro" id="IPR002999">
    <property type="entry name" value="Tudor"/>
</dbReference>
<keyword evidence="4 6" id="KW-0694">RNA-binding</keyword>
<feature type="domain" description="Tudor" evidence="9">
    <location>
        <begin position="1161"/>
        <end position="1222"/>
    </location>
</feature>
<feature type="compositionally biased region" description="Polar residues" evidence="7">
    <location>
        <begin position="672"/>
        <end position="682"/>
    </location>
</feature>